<accession>A0ABQ8XV90</accession>
<dbReference type="InterPro" id="IPR016159">
    <property type="entry name" value="Cullin_repeat-like_dom_sf"/>
</dbReference>
<dbReference type="InterPro" id="IPR059120">
    <property type="entry name" value="Cullin-like_AB"/>
</dbReference>
<dbReference type="SUPFAM" id="SSF46785">
    <property type="entry name" value="Winged helix' DNA-binding domain"/>
    <property type="match status" value="1"/>
</dbReference>
<dbReference type="Pfam" id="PF10557">
    <property type="entry name" value="Cullin_Nedd8"/>
    <property type="match status" value="1"/>
</dbReference>
<dbReference type="InterPro" id="IPR036317">
    <property type="entry name" value="Cullin_homology_sf"/>
</dbReference>
<sequence length="746" mass="88512">MTTKISIKDLVNEELEQIKKLLTPFYKDIRLINDNDKINEIFGLIKTTFTKIGKTKGLAKKIKIIVPELHEIFSNYFTEKTIEIYQDIKELTGIPLAEKIAKIWNNFLVILQLVKSLFIQFDDTYLGLLTVVTKKKLLTTSDLQIQAFYKQVYQPLRNEIILRVIEMINKERNGEIVNHDIIKSISLMLVVFDEREDSEESTFQIYSKDLEAPFLQNTMIYYRKQEMKYTKLDIFEYFSKVKDLIEDEIKRIDNCLHEKTKPILISKALDYLVTRRLAESTLTIDKWLIENSTENLKKLYQSLIKIPNGIVPFGNIFFMHIWKQGLLNIKENTSKFSNSYQEEAFELYISLLLKIYYHYQKIIKNEFNEDLILKNSLKKACKKYVNENGITKLYGKPFVTCEIIVQYCHLMLKNKDETELNNIFTKIGDISQFVNDKDIFQNMYYRLLSKRILFTNDLQEDNEKTMIGQLKRSFGKSETMRLENVINEVVLSNDFTQRFELSHIPKYQDRKYKLKILITSIKFLPTFMKGYKYFLSNELNTLLLNFESFYKKKFFGRSLNWVHTLGKFTLFSRFSDRNHKITASTNITQTLLLFNESETISFEKFIEQLNISQDILKKILTILCDSKILVSTEKEHKEGNKYYCPNSSLKLNREINLPSEIKFQQIKSQNTRTQQQRILLLESTIIRIFKSKLQMSREELQEYILSKFSKRFETPPQMINKSIESLVYYGYLKIDQNNRSILHYLK</sequence>
<name>A0ABQ8XV90_9EUKA</name>
<evidence type="ECO:0000313" key="6">
    <source>
        <dbReference type="Proteomes" id="UP001150062"/>
    </source>
</evidence>
<dbReference type="Pfam" id="PF00888">
    <property type="entry name" value="Cullin"/>
    <property type="match status" value="1"/>
</dbReference>
<dbReference type="InterPro" id="IPR019559">
    <property type="entry name" value="Cullin_neddylation_domain"/>
</dbReference>
<dbReference type="Proteomes" id="UP001150062">
    <property type="component" value="Unassembled WGS sequence"/>
</dbReference>
<dbReference type="Pfam" id="PF26557">
    <property type="entry name" value="Cullin_AB"/>
    <property type="match status" value="1"/>
</dbReference>
<dbReference type="SUPFAM" id="SSF74788">
    <property type="entry name" value="Cullin repeat-like"/>
    <property type="match status" value="1"/>
</dbReference>
<dbReference type="SMART" id="SM00182">
    <property type="entry name" value="CULLIN"/>
    <property type="match status" value="1"/>
</dbReference>
<gene>
    <name evidence="5" type="ORF">M0813_27916</name>
</gene>
<protein>
    <submittedName>
        <fullName evidence="5">Cullin-1</fullName>
    </submittedName>
</protein>
<dbReference type="PANTHER" id="PTHR11932">
    <property type="entry name" value="CULLIN"/>
    <property type="match status" value="1"/>
</dbReference>
<dbReference type="InterPro" id="IPR036390">
    <property type="entry name" value="WH_DNA-bd_sf"/>
</dbReference>
<comment type="caution">
    <text evidence="5">The sequence shown here is derived from an EMBL/GenBank/DDBJ whole genome shotgun (WGS) entry which is preliminary data.</text>
</comment>
<keyword evidence="6" id="KW-1185">Reference proteome</keyword>
<reference evidence="5" key="1">
    <citation type="submission" date="2022-08" db="EMBL/GenBank/DDBJ databases">
        <title>Novel sulfate-reducing endosymbionts in the free-living metamonad Anaeramoeba.</title>
        <authorList>
            <person name="Jerlstrom-Hultqvist J."/>
            <person name="Cepicka I."/>
            <person name="Gallot-Lavallee L."/>
            <person name="Salas-Leiva D."/>
            <person name="Curtis B.A."/>
            <person name="Zahonova K."/>
            <person name="Pipaliya S."/>
            <person name="Dacks J."/>
            <person name="Roger A.J."/>
        </authorList>
    </citation>
    <scope>NUCLEOTIDE SEQUENCE</scope>
    <source>
        <strain evidence="5">Schooner1</strain>
    </source>
</reference>
<dbReference type="PROSITE" id="PS50069">
    <property type="entry name" value="CULLIN_2"/>
    <property type="match status" value="1"/>
</dbReference>
<dbReference type="InterPro" id="IPR016158">
    <property type="entry name" value="Cullin_homology"/>
</dbReference>
<evidence type="ECO:0000256" key="1">
    <source>
        <dbReference type="ARBA" id="ARBA00006019"/>
    </source>
</evidence>
<evidence type="ECO:0000256" key="3">
    <source>
        <dbReference type="RuleBase" id="RU003829"/>
    </source>
</evidence>
<evidence type="ECO:0000313" key="5">
    <source>
        <dbReference type="EMBL" id="KAJ6236527.1"/>
    </source>
</evidence>
<dbReference type="SUPFAM" id="SSF75632">
    <property type="entry name" value="Cullin homology domain"/>
    <property type="match status" value="1"/>
</dbReference>
<dbReference type="InterPro" id="IPR036388">
    <property type="entry name" value="WH-like_DNA-bd_sf"/>
</dbReference>
<dbReference type="EMBL" id="JAOAOG010000243">
    <property type="protein sequence ID" value="KAJ6236527.1"/>
    <property type="molecule type" value="Genomic_DNA"/>
</dbReference>
<dbReference type="InterPro" id="IPR001373">
    <property type="entry name" value="Cullin_N"/>
</dbReference>
<comment type="similarity">
    <text evidence="1 2 3">Belongs to the cullin family.</text>
</comment>
<feature type="domain" description="Cullin family profile" evidence="4">
    <location>
        <begin position="399"/>
        <end position="624"/>
    </location>
</feature>
<evidence type="ECO:0000256" key="2">
    <source>
        <dbReference type="PROSITE-ProRule" id="PRU00330"/>
    </source>
</evidence>
<dbReference type="InterPro" id="IPR045093">
    <property type="entry name" value="Cullin"/>
</dbReference>
<proteinExistence type="inferred from homology"/>
<dbReference type="SMART" id="SM00884">
    <property type="entry name" value="Cullin_Nedd8"/>
    <property type="match status" value="1"/>
</dbReference>
<dbReference type="Gene3D" id="1.10.10.10">
    <property type="entry name" value="Winged helix-like DNA-binding domain superfamily/Winged helix DNA-binding domain"/>
    <property type="match status" value="1"/>
</dbReference>
<organism evidence="5 6">
    <name type="scientific">Anaeramoeba flamelloides</name>
    <dbReference type="NCBI Taxonomy" id="1746091"/>
    <lineage>
        <taxon>Eukaryota</taxon>
        <taxon>Metamonada</taxon>
        <taxon>Anaeramoebidae</taxon>
        <taxon>Anaeramoeba</taxon>
    </lineage>
</organism>
<evidence type="ECO:0000259" key="4">
    <source>
        <dbReference type="PROSITE" id="PS50069"/>
    </source>
</evidence>
<dbReference type="Gene3D" id="3.30.230.130">
    <property type="entry name" value="Cullin, Chain C, Domain 2"/>
    <property type="match status" value="1"/>
</dbReference>
<dbReference type="Gene3D" id="1.20.1310.10">
    <property type="entry name" value="Cullin Repeats"/>
    <property type="match status" value="3"/>
</dbReference>